<dbReference type="InterPro" id="IPR007111">
    <property type="entry name" value="NACHT_NTPase"/>
</dbReference>
<organism evidence="4 5">
    <name type="scientific">Ktedonobacter robiniae</name>
    <dbReference type="NCBI Taxonomy" id="2778365"/>
    <lineage>
        <taxon>Bacteria</taxon>
        <taxon>Bacillati</taxon>
        <taxon>Chloroflexota</taxon>
        <taxon>Ktedonobacteria</taxon>
        <taxon>Ktedonobacterales</taxon>
        <taxon>Ktedonobacteraceae</taxon>
        <taxon>Ktedonobacter</taxon>
    </lineage>
</organism>
<reference evidence="4 5" key="1">
    <citation type="journal article" date="2021" name="Int. J. Syst. Evol. Microbiol.">
        <title>Reticulibacter mediterranei gen. nov., sp. nov., within the new family Reticulibacteraceae fam. nov., and Ktedonospora formicarum gen. nov., sp. nov., Ktedonobacter robiniae sp. nov., Dictyobacter formicarum sp. nov. and Dictyobacter arantiisoli sp. nov., belonging to the class Ktedonobacteria.</title>
        <authorList>
            <person name="Yabe S."/>
            <person name="Zheng Y."/>
            <person name="Wang C.M."/>
            <person name="Sakai Y."/>
            <person name="Abe K."/>
            <person name="Yokota A."/>
            <person name="Donadio S."/>
            <person name="Cavaletti L."/>
            <person name="Monciardini P."/>
        </authorList>
    </citation>
    <scope>NUCLEOTIDE SEQUENCE [LARGE SCALE GENOMIC DNA]</scope>
    <source>
        <strain evidence="4 5">SOSP1-30</strain>
    </source>
</reference>
<evidence type="ECO:0000256" key="1">
    <source>
        <dbReference type="ARBA" id="ARBA00022741"/>
    </source>
</evidence>
<keyword evidence="5" id="KW-1185">Reference proteome</keyword>
<name>A0ABQ3UW05_9CHLR</name>
<dbReference type="RefSeq" id="WP_201373334.1">
    <property type="nucleotide sequence ID" value="NZ_BNJG01000002.1"/>
</dbReference>
<proteinExistence type="predicted"/>
<dbReference type="Pfam" id="PF22733">
    <property type="entry name" value="NNH1"/>
    <property type="match status" value="1"/>
</dbReference>
<sequence length="1119" mass="125025">MPLLEILMLDVGGAIAKGLLTRWLSSNALVSDAASSLADVLKARISDRLAQQRARQQFETIGEKVGESLAPIFEIEGAALDESSRAAIANAVADTLNTANSALLARHNLEPVEIARELLKEYPASSYHFSQSEGYLYERIVNESCQYIVDIASQLPQFTERTLSEVLLRERQLVKTAERIVDEVTRLRQQLNPQVEAKRFELDYCRTVIRKLDELELFGSGMSVTARKYSLSLSYVAPSLEYEVLRPSQEHEKFRRLDSGLAGKSHLVRTVVEAPKLLAESSYLLLRGDAGSGKTTLMRWIAVQAASLCFPPELASWNGLVPFFIRLRRHVHLEGGGVPRWPAPEDFPGLVAPAIAGAMPQGWVHRQLQDGRAIVLIDGIDEVPGVMRESVYTWLADLLESYPASRFIATSRPYAASKNDLPAQERLTEAQVLPRSPAAIEDFITHWHDAIAANLQDAQEKQGLRVSATRLVAEIRGNRALQQLATSPILCAMLCALNREWRQQLPSNRVTLYEACCELLIERRDRVRRISLVDYPAAVLSYEQKSLLLSDLAYWLVRNGQTEVSIETVDERLTRRLGHMLGVSGNLQGADARQLFIERSGILREPVKDALDFTHRTFQEYLAAKAVVDENDIPLLVEHAHDDQWREVVLLTVGLAPRTVRENLVERLLKRAETRKRVREKLYLLAAACTQVAHEEMKPEIQARISRGLANLVPFQSVEEVEAMSAAGALAIPHLAPRFEYSSYIVAACVRALLQIGTEAAYEALMAYTTDDTNRVIEALVLGLKDAIDKPAYAQRFLAHVKSIVASSETFELLPRLPHLTSLELLWDLTVLERLPGLTSLELFDLDEVRDLTALERLPGLTSLKLSSLPGLRDLTVLERLPGLTSLELFDLREVRDLSVLESLPGLTSLKLSVLREVRDITVLERLPELTSLELSGLPQVRDLTVLERLPGLISLELSALREVRDLSVLEKFSGLTSLKLSYLDEIEDLTVLERLPGLTSLELSYLDEIEDLTVLERLPGLTSLELSGLGEIRGLTMLEKLPFLTSLSLSDFPELADLSGLERLPGLTSLDLYNLPKVNDFTVLERLEKLESITIGLLNSRSVFPQGVLKQVRIKRLR</sequence>
<dbReference type="PANTHER" id="PTHR46844:SF1">
    <property type="entry name" value="SLR5058 PROTEIN"/>
    <property type="match status" value="1"/>
</dbReference>
<dbReference type="InterPro" id="IPR027417">
    <property type="entry name" value="P-loop_NTPase"/>
</dbReference>
<dbReference type="Gene3D" id="3.80.10.10">
    <property type="entry name" value="Ribonuclease Inhibitor"/>
    <property type="match status" value="2"/>
</dbReference>
<dbReference type="SUPFAM" id="SSF52058">
    <property type="entry name" value="L domain-like"/>
    <property type="match status" value="1"/>
</dbReference>
<protein>
    <submittedName>
        <fullName evidence="4">ATP-binding protein</fullName>
    </submittedName>
</protein>
<evidence type="ECO:0000313" key="4">
    <source>
        <dbReference type="EMBL" id="GHO56881.1"/>
    </source>
</evidence>
<gene>
    <name evidence="4" type="ORF">KSB_53560</name>
</gene>
<keyword evidence="2 4" id="KW-0067">ATP-binding</keyword>
<accession>A0ABQ3UW05</accession>
<keyword evidence="1" id="KW-0547">Nucleotide-binding</keyword>
<dbReference type="Proteomes" id="UP000654345">
    <property type="component" value="Unassembled WGS sequence"/>
</dbReference>
<evidence type="ECO:0000256" key="2">
    <source>
        <dbReference type="ARBA" id="ARBA00022840"/>
    </source>
</evidence>
<dbReference type="Gene3D" id="3.40.50.300">
    <property type="entry name" value="P-loop containing nucleotide triphosphate hydrolases"/>
    <property type="match status" value="1"/>
</dbReference>
<comment type="caution">
    <text evidence="4">The sequence shown here is derived from an EMBL/GenBank/DDBJ whole genome shotgun (WGS) entry which is preliminary data.</text>
</comment>
<dbReference type="PANTHER" id="PTHR46844">
    <property type="entry name" value="SLR5058 PROTEIN"/>
    <property type="match status" value="1"/>
</dbReference>
<evidence type="ECO:0000259" key="3">
    <source>
        <dbReference type="PROSITE" id="PS50837"/>
    </source>
</evidence>
<dbReference type="EMBL" id="BNJG01000002">
    <property type="protein sequence ID" value="GHO56881.1"/>
    <property type="molecule type" value="Genomic_DNA"/>
</dbReference>
<dbReference type="InterPro" id="IPR032675">
    <property type="entry name" value="LRR_dom_sf"/>
</dbReference>
<dbReference type="SUPFAM" id="SSF52540">
    <property type="entry name" value="P-loop containing nucleoside triphosphate hydrolases"/>
    <property type="match status" value="1"/>
</dbReference>
<dbReference type="GO" id="GO:0005524">
    <property type="term" value="F:ATP binding"/>
    <property type="evidence" value="ECO:0007669"/>
    <property type="project" value="UniProtKB-KW"/>
</dbReference>
<dbReference type="PROSITE" id="PS50837">
    <property type="entry name" value="NACHT"/>
    <property type="match status" value="1"/>
</dbReference>
<feature type="domain" description="NACHT" evidence="3">
    <location>
        <begin position="282"/>
        <end position="629"/>
    </location>
</feature>
<evidence type="ECO:0000313" key="5">
    <source>
        <dbReference type="Proteomes" id="UP000654345"/>
    </source>
</evidence>
<dbReference type="InterPro" id="IPR054547">
    <property type="entry name" value="NNH1"/>
</dbReference>
<dbReference type="Pfam" id="PF05729">
    <property type="entry name" value="NACHT"/>
    <property type="match status" value="1"/>
</dbReference>